<gene>
    <name evidence="1" type="ORF">WCD41_14600</name>
</gene>
<protein>
    <submittedName>
        <fullName evidence="1">Uncharacterized protein</fullName>
    </submittedName>
</protein>
<proteinExistence type="predicted"/>
<reference evidence="1 2" key="1">
    <citation type="submission" date="2024-03" db="EMBL/GenBank/DDBJ databases">
        <title>Actinomycetospora sp. OC33-EN06, a novel actinomycete isolated from wild orchid (Aerides multiflora).</title>
        <authorList>
            <person name="Suriyachadkun C."/>
        </authorList>
    </citation>
    <scope>NUCLEOTIDE SEQUENCE [LARGE SCALE GENOMIC DNA]</scope>
    <source>
        <strain evidence="1 2">OC33-EN06</strain>
    </source>
</reference>
<dbReference type="EMBL" id="JBBEGL010000003">
    <property type="protein sequence ID" value="MEJ2887686.1"/>
    <property type="molecule type" value="Genomic_DNA"/>
</dbReference>
<evidence type="ECO:0000313" key="2">
    <source>
        <dbReference type="Proteomes" id="UP001370100"/>
    </source>
</evidence>
<organism evidence="1 2">
    <name type="scientific">Actinomycetospora aeridis</name>
    <dbReference type="NCBI Taxonomy" id="3129231"/>
    <lineage>
        <taxon>Bacteria</taxon>
        <taxon>Bacillati</taxon>
        <taxon>Actinomycetota</taxon>
        <taxon>Actinomycetes</taxon>
        <taxon>Pseudonocardiales</taxon>
        <taxon>Pseudonocardiaceae</taxon>
        <taxon>Actinomycetospora</taxon>
    </lineage>
</organism>
<sequence>MIDQALQHELDAWLSGGPGDGADLARLVARRLRHRGRAGLPTSALAEVTDRHQGHDPYLDAFLGSVLAGDPLALPLLERVFDDSGLDVERFCVLLLADVVRHENRHPDRRDPAAGRRRVRRAARCVWTLDRSLDADAPPPPSVATTWLGLTVLPASRRPGEYLAIRAAQVHELLTRVPDPTPRAGLLLRLLSDLVPGTVEVGREAVA</sequence>
<comment type="caution">
    <text evidence="1">The sequence shown here is derived from an EMBL/GenBank/DDBJ whole genome shotgun (WGS) entry which is preliminary data.</text>
</comment>
<evidence type="ECO:0000313" key="1">
    <source>
        <dbReference type="EMBL" id="MEJ2887686.1"/>
    </source>
</evidence>
<dbReference type="Proteomes" id="UP001370100">
    <property type="component" value="Unassembled WGS sequence"/>
</dbReference>
<name>A0ABU8N7R1_9PSEU</name>
<keyword evidence="2" id="KW-1185">Reference proteome</keyword>
<dbReference type="RefSeq" id="WP_337714132.1">
    <property type="nucleotide sequence ID" value="NZ_JBBEGL010000003.1"/>
</dbReference>
<accession>A0ABU8N7R1</accession>